<feature type="non-terminal residue" evidence="1">
    <location>
        <position position="1"/>
    </location>
</feature>
<dbReference type="Proteomes" id="UP001054837">
    <property type="component" value="Unassembled WGS sequence"/>
</dbReference>
<dbReference type="EMBL" id="BPLQ01011671">
    <property type="protein sequence ID" value="GIY59530.1"/>
    <property type="molecule type" value="Genomic_DNA"/>
</dbReference>
<gene>
    <name evidence="1" type="ORF">CDAR_268701</name>
</gene>
<proteinExistence type="predicted"/>
<keyword evidence="2" id="KW-1185">Reference proteome</keyword>
<accession>A0AAV4UNU5</accession>
<sequence length="82" mass="9076">LSDVLFHTLPSPSVTALPASTAEFTSLQFFLLANCVRRQPIEPGPSQRRAPPISYSSLSYSFAYFAQFELKYEFKVPANSGS</sequence>
<dbReference type="AlphaFoldDB" id="A0AAV4UNU5"/>
<name>A0AAV4UNU5_9ARAC</name>
<comment type="caution">
    <text evidence="1">The sequence shown here is derived from an EMBL/GenBank/DDBJ whole genome shotgun (WGS) entry which is preliminary data.</text>
</comment>
<evidence type="ECO:0000313" key="2">
    <source>
        <dbReference type="Proteomes" id="UP001054837"/>
    </source>
</evidence>
<evidence type="ECO:0000313" key="1">
    <source>
        <dbReference type="EMBL" id="GIY59530.1"/>
    </source>
</evidence>
<organism evidence="1 2">
    <name type="scientific">Caerostris darwini</name>
    <dbReference type="NCBI Taxonomy" id="1538125"/>
    <lineage>
        <taxon>Eukaryota</taxon>
        <taxon>Metazoa</taxon>
        <taxon>Ecdysozoa</taxon>
        <taxon>Arthropoda</taxon>
        <taxon>Chelicerata</taxon>
        <taxon>Arachnida</taxon>
        <taxon>Araneae</taxon>
        <taxon>Araneomorphae</taxon>
        <taxon>Entelegynae</taxon>
        <taxon>Araneoidea</taxon>
        <taxon>Araneidae</taxon>
        <taxon>Caerostris</taxon>
    </lineage>
</organism>
<reference evidence="1 2" key="1">
    <citation type="submission" date="2021-06" db="EMBL/GenBank/DDBJ databases">
        <title>Caerostris darwini draft genome.</title>
        <authorList>
            <person name="Kono N."/>
            <person name="Arakawa K."/>
        </authorList>
    </citation>
    <scope>NUCLEOTIDE SEQUENCE [LARGE SCALE GENOMIC DNA]</scope>
</reference>
<protein>
    <submittedName>
        <fullName evidence="1">Uncharacterized protein</fullName>
    </submittedName>
</protein>